<feature type="region of interest" description="Disordered" evidence="1">
    <location>
        <begin position="23"/>
        <end position="70"/>
    </location>
</feature>
<evidence type="ECO:0000313" key="3">
    <source>
        <dbReference type="Proteomes" id="UP000265520"/>
    </source>
</evidence>
<reference evidence="2 3" key="1">
    <citation type="journal article" date="2018" name="Front. Plant Sci.">
        <title>Red Clover (Trifolium pratense) and Zigzag Clover (T. medium) - A Picture of Genomic Similarities and Differences.</title>
        <authorList>
            <person name="Dluhosova J."/>
            <person name="Istvanek J."/>
            <person name="Nedelnik J."/>
            <person name="Repkova J."/>
        </authorList>
    </citation>
    <scope>NUCLEOTIDE SEQUENCE [LARGE SCALE GENOMIC DNA]</scope>
    <source>
        <strain evidence="3">cv. 10/8</strain>
        <tissue evidence="2">Leaf</tissue>
    </source>
</reference>
<feature type="compositionally biased region" description="Basic residues" evidence="1">
    <location>
        <begin position="149"/>
        <end position="174"/>
    </location>
</feature>
<feature type="compositionally biased region" description="Basic and acidic residues" evidence="1">
    <location>
        <begin position="175"/>
        <end position="203"/>
    </location>
</feature>
<evidence type="ECO:0000256" key="1">
    <source>
        <dbReference type="SAM" id="MobiDB-lite"/>
    </source>
</evidence>
<gene>
    <name evidence="2" type="ORF">A2U01_0004407</name>
</gene>
<sequence>MTWFKGLEDDSIDSWEELNKAFSSHFTTRKREDARRKSREKQESAKERRKGQGRQRTENPERNYIGYTPLNTPHETILQECANAEFAEAGIRPPREIRENPRTDTTKFCRFHRSAGHDTEDCIQLKDAIEDLIRIGKLSKYTKGENNRNYKKRKYDFSRKAPKRSASPRRKRSPRRDSPPKERVEAIKGKETEDNEENRDPGKRPFVASITGWPTILAVRPAVKKNVTTQI</sequence>
<dbReference type="Proteomes" id="UP000265520">
    <property type="component" value="Unassembled WGS sequence"/>
</dbReference>
<name>A0A392M8H3_9FABA</name>
<dbReference type="AlphaFoldDB" id="A0A392M8H3"/>
<feature type="compositionally biased region" description="Basic and acidic residues" evidence="1">
    <location>
        <begin position="29"/>
        <end position="46"/>
    </location>
</feature>
<accession>A0A392M8H3</accession>
<keyword evidence="3" id="KW-1185">Reference proteome</keyword>
<protein>
    <recommendedName>
        <fullName evidence="4">Retrotransposon gag domain-containing protein</fullName>
    </recommendedName>
</protein>
<comment type="caution">
    <text evidence="2">The sequence shown here is derived from an EMBL/GenBank/DDBJ whole genome shotgun (WGS) entry which is preliminary data.</text>
</comment>
<proteinExistence type="predicted"/>
<feature type="region of interest" description="Disordered" evidence="1">
    <location>
        <begin position="144"/>
        <end position="207"/>
    </location>
</feature>
<evidence type="ECO:0000313" key="2">
    <source>
        <dbReference type="EMBL" id="MCH83581.1"/>
    </source>
</evidence>
<dbReference type="EMBL" id="LXQA010005428">
    <property type="protein sequence ID" value="MCH83581.1"/>
    <property type="molecule type" value="Genomic_DNA"/>
</dbReference>
<evidence type="ECO:0008006" key="4">
    <source>
        <dbReference type="Google" id="ProtNLM"/>
    </source>
</evidence>
<organism evidence="2 3">
    <name type="scientific">Trifolium medium</name>
    <dbReference type="NCBI Taxonomy" id="97028"/>
    <lineage>
        <taxon>Eukaryota</taxon>
        <taxon>Viridiplantae</taxon>
        <taxon>Streptophyta</taxon>
        <taxon>Embryophyta</taxon>
        <taxon>Tracheophyta</taxon>
        <taxon>Spermatophyta</taxon>
        <taxon>Magnoliopsida</taxon>
        <taxon>eudicotyledons</taxon>
        <taxon>Gunneridae</taxon>
        <taxon>Pentapetalae</taxon>
        <taxon>rosids</taxon>
        <taxon>fabids</taxon>
        <taxon>Fabales</taxon>
        <taxon>Fabaceae</taxon>
        <taxon>Papilionoideae</taxon>
        <taxon>50 kb inversion clade</taxon>
        <taxon>NPAAA clade</taxon>
        <taxon>Hologalegina</taxon>
        <taxon>IRL clade</taxon>
        <taxon>Trifolieae</taxon>
        <taxon>Trifolium</taxon>
    </lineage>
</organism>